<keyword evidence="2" id="KW-1185">Reference proteome</keyword>
<keyword evidence="1" id="KW-0489">Methyltransferase</keyword>
<dbReference type="AlphaFoldDB" id="A0A366F806"/>
<keyword evidence="1" id="KW-0808">Transferase</keyword>
<accession>A0A366F806</accession>
<comment type="caution">
    <text evidence="1">The sequence shown here is derived from an EMBL/GenBank/DDBJ whole genome shotgun (WGS) entry which is preliminary data.</text>
</comment>
<proteinExistence type="predicted"/>
<evidence type="ECO:0000313" key="2">
    <source>
        <dbReference type="Proteomes" id="UP000253529"/>
    </source>
</evidence>
<protein>
    <submittedName>
        <fullName evidence="1">Putative methyltransferase</fullName>
    </submittedName>
</protein>
<dbReference type="GO" id="GO:0008168">
    <property type="term" value="F:methyltransferase activity"/>
    <property type="evidence" value="ECO:0007669"/>
    <property type="project" value="UniProtKB-KW"/>
</dbReference>
<reference evidence="1 2" key="1">
    <citation type="submission" date="2018-06" db="EMBL/GenBank/DDBJ databases">
        <title>Genomic Encyclopedia of Type Strains, Phase IV (KMG-IV): sequencing the most valuable type-strain genomes for metagenomic binning, comparative biology and taxonomic classification.</title>
        <authorList>
            <person name="Goeker M."/>
        </authorList>
    </citation>
    <scope>NUCLEOTIDE SEQUENCE [LARGE SCALE GENOMIC DNA]</scope>
    <source>
        <strain evidence="1 2">DSM 24875</strain>
    </source>
</reference>
<dbReference type="Proteomes" id="UP000253529">
    <property type="component" value="Unassembled WGS sequence"/>
</dbReference>
<dbReference type="InterPro" id="IPR016980">
    <property type="entry name" value="S-AdoMet-dep_MeTrfase_Alr7345"/>
</dbReference>
<dbReference type="InterPro" id="IPR029063">
    <property type="entry name" value="SAM-dependent_MTases_sf"/>
</dbReference>
<organism evidence="1 2">
    <name type="scientific">Roseiarcus fermentans</name>
    <dbReference type="NCBI Taxonomy" id="1473586"/>
    <lineage>
        <taxon>Bacteria</taxon>
        <taxon>Pseudomonadati</taxon>
        <taxon>Pseudomonadota</taxon>
        <taxon>Alphaproteobacteria</taxon>
        <taxon>Hyphomicrobiales</taxon>
        <taxon>Roseiarcaceae</taxon>
        <taxon>Roseiarcus</taxon>
    </lineage>
</organism>
<dbReference type="GO" id="GO:0032259">
    <property type="term" value="P:methylation"/>
    <property type="evidence" value="ECO:0007669"/>
    <property type="project" value="UniProtKB-KW"/>
</dbReference>
<sequence>MPDRPEKSVGSGACAPIAVVLPLLAGLLCGLGAPARAADPALEAAVHNPGRSAKFVARDGARHPFEELAFFGVTPSATVVEIWPGGGYWTEILAPLLHDHGTYYVALEGNRASETANAESEKLNAAFRRKIEGDPATYSRILPTVLGVGETDVAPAGSADVVLTFRNLHNWLADGAASEALAGIYRALKPGGVLGIEEHRGQRDTPQDPRAADGYVRQDYAIALAQKAGFAFVAASEIGANPKDTANWPKGVWTLPPTFALGDQDKATYAAIGEADNFVLKFRKPGP</sequence>
<name>A0A366F806_9HYPH</name>
<dbReference type="RefSeq" id="WP_113890596.1">
    <property type="nucleotide sequence ID" value="NZ_QNRK01000020.1"/>
</dbReference>
<dbReference type="SUPFAM" id="SSF53335">
    <property type="entry name" value="S-adenosyl-L-methionine-dependent methyltransferases"/>
    <property type="match status" value="1"/>
</dbReference>
<dbReference type="OrthoDB" id="9342567at2"/>
<dbReference type="PIRSF" id="PIRSF031679">
    <property type="entry name" value="Mtase_Alr7345_prd"/>
    <property type="match status" value="1"/>
</dbReference>
<evidence type="ECO:0000313" key="1">
    <source>
        <dbReference type="EMBL" id="RBP09845.1"/>
    </source>
</evidence>
<dbReference type="EMBL" id="QNRK01000020">
    <property type="protein sequence ID" value="RBP09845.1"/>
    <property type="molecule type" value="Genomic_DNA"/>
</dbReference>
<gene>
    <name evidence="1" type="ORF">DFR50_12045</name>
</gene>
<dbReference type="Gene3D" id="3.40.50.150">
    <property type="entry name" value="Vaccinia Virus protein VP39"/>
    <property type="match status" value="1"/>
</dbReference>